<sequence>MAGRSAAQQRRAEPSSPAALLLRQRALSAIAQAASLEAARAVAHAAAVAWWQSRTTSLARPGIAAAPLPDALSLATLPEDTLAAAAEFGQALASLPLPEAVATLGGLYTQAIPAKHRAAHGIYYTPPALVCRLLDKAEQAGHCWRAGRVIDPSCGGGAFLVEAASRVLREMEGAEPAIALAALGSRLRGWDTDPFAVWLANLAVEAVAMPILASAGRRLAPVAQVRDALGLFDDAADQFDLVMGNPPFGKVKDTPAIRERFARSLHGHPNLYGLFTDLALHLAKKDGGIIAYLTPASFLAGHYFKALRRTLHRHAPPQTLDLVESRKDVFADVLQEVALSTFKRGATTRRAACAVVYAEKGGLRIEPTGPLILPREPEAPWTLPRSAADAAFVTRLRSMPARLRDWGYRVSTGPLVWNRHKARLHDTPRPGCVPVVWAEAVTQDGRFVHRATKKNHAPWFQPRGEDDPNIVTRPCVLVQRTTAKEQHRRLIAAEMPASFLARHGRVTVENHLNMILPAVTAPSVPLSALAAFLATATADRVLRCINASVAVSASELEAMPLPAAEDVLAALAAPDPEQAIARLYGAEA</sequence>
<dbReference type="GO" id="GO:0006304">
    <property type="term" value="P:DNA modification"/>
    <property type="evidence" value="ECO:0007669"/>
    <property type="project" value="InterPro"/>
</dbReference>
<keyword evidence="9" id="KW-1185">Reference proteome</keyword>
<accession>A0A8J2ZEU2</accession>
<keyword evidence="3 8" id="KW-0489">Methyltransferase</keyword>
<keyword evidence="4" id="KW-0808">Transferase</keyword>
<keyword evidence="5" id="KW-0949">S-adenosyl-L-methionine</keyword>
<organism evidence="8 9">
    <name type="scientific">Caldovatus sediminis</name>
    <dbReference type="NCBI Taxonomy" id="2041189"/>
    <lineage>
        <taxon>Bacteria</taxon>
        <taxon>Pseudomonadati</taxon>
        <taxon>Pseudomonadota</taxon>
        <taxon>Alphaproteobacteria</taxon>
        <taxon>Acetobacterales</taxon>
        <taxon>Roseomonadaceae</taxon>
        <taxon>Caldovatus</taxon>
    </lineage>
</organism>
<evidence type="ECO:0000313" key="8">
    <source>
        <dbReference type="EMBL" id="GGG47093.1"/>
    </source>
</evidence>
<reference evidence="8 9" key="1">
    <citation type="journal article" date="2014" name="Int. J. Syst. Evol. Microbiol.">
        <title>Complete genome sequence of Corynebacterium casei LMG S-19264T (=DSM 44701T), isolated from a smear-ripened cheese.</title>
        <authorList>
            <consortium name="US DOE Joint Genome Institute (JGI-PGF)"/>
            <person name="Walter F."/>
            <person name="Albersmeier A."/>
            <person name="Kalinowski J."/>
            <person name="Ruckert C."/>
        </authorList>
    </citation>
    <scope>NUCLEOTIDE SEQUENCE [LARGE SCALE GENOMIC DNA]</scope>
    <source>
        <strain evidence="8 9">CGMCC 1.16330</strain>
    </source>
</reference>
<feature type="domain" description="Type II methyltransferase M.TaqI-like" evidence="7">
    <location>
        <begin position="235"/>
        <end position="315"/>
    </location>
</feature>
<dbReference type="InterPro" id="IPR050953">
    <property type="entry name" value="N4_N6_ade-DNA_methylase"/>
</dbReference>
<dbReference type="InterPro" id="IPR011639">
    <property type="entry name" value="MethylTrfase_TaqI-like_dom"/>
</dbReference>
<dbReference type="Proteomes" id="UP000597507">
    <property type="component" value="Unassembled WGS sequence"/>
</dbReference>
<evidence type="ECO:0000256" key="4">
    <source>
        <dbReference type="ARBA" id="ARBA00022679"/>
    </source>
</evidence>
<dbReference type="GO" id="GO:0009007">
    <property type="term" value="F:site-specific DNA-methyltransferase (adenine-specific) activity"/>
    <property type="evidence" value="ECO:0007669"/>
    <property type="project" value="UniProtKB-EC"/>
</dbReference>
<dbReference type="PANTHER" id="PTHR33841:SF5">
    <property type="entry name" value="DNA METHYLASE (MODIFICATION METHYLASE) (METHYLTRANSFERASE)-RELATED"/>
    <property type="match status" value="1"/>
</dbReference>
<evidence type="ECO:0000256" key="1">
    <source>
        <dbReference type="ARBA" id="ARBA00006594"/>
    </source>
</evidence>
<evidence type="ECO:0000256" key="6">
    <source>
        <dbReference type="ARBA" id="ARBA00047942"/>
    </source>
</evidence>
<dbReference type="EC" id="2.1.1.72" evidence="2"/>
<proteinExistence type="inferred from homology"/>
<evidence type="ECO:0000256" key="5">
    <source>
        <dbReference type="ARBA" id="ARBA00022691"/>
    </source>
</evidence>
<dbReference type="RefSeq" id="WP_188903132.1">
    <property type="nucleotide sequence ID" value="NZ_BMKS01000016.1"/>
</dbReference>
<comment type="caution">
    <text evidence="8">The sequence shown here is derived from an EMBL/GenBank/DDBJ whole genome shotgun (WGS) entry which is preliminary data.</text>
</comment>
<evidence type="ECO:0000313" key="9">
    <source>
        <dbReference type="Proteomes" id="UP000597507"/>
    </source>
</evidence>
<dbReference type="Gene3D" id="3.40.50.150">
    <property type="entry name" value="Vaccinia Virus protein VP39"/>
    <property type="match status" value="1"/>
</dbReference>
<dbReference type="InterPro" id="IPR029063">
    <property type="entry name" value="SAM-dependent_MTases_sf"/>
</dbReference>
<evidence type="ECO:0000256" key="2">
    <source>
        <dbReference type="ARBA" id="ARBA00011900"/>
    </source>
</evidence>
<comment type="catalytic activity">
    <reaction evidence="6">
        <text>a 2'-deoxyadenosine in DNA + S-adenosyl-L-methionine = an N(6)-methyl-2'-deoxyadenosine in DNA + S-adenosyl-L-homocysteine + H(+)</text>
        <dbReference type="Rhea" id="RHEA:15197"/>
        <dbReference type="Rhea" id="RHEA-COMP:12418"/>
        <dbReference type="Rhea" id="RHEA-COMP:12419"/>
        <dbReference type="ChEBI" id="CHEBI:15378"/>
        <dbReference type="ChEBI" id="CHEBI:57856"/>
        <dbReference type="ChEBI" id="CHEBI:59789"/>
        <dbReference type="ChEBI" id="CHEBI:90615"/>
        <dbReference type="ChEBI" id="CHEBI:90616"/>
        <dbReference type="EC" id="2.1.1.72"/>
    </reaction>
</comment>
<dbReference type="PANTHER" id="PTHR33841">
    <property type="entry name" value="DNA METHYLTRANSFERASE YEEA-RELATED"/>
    <property type="match status" value="1"/>
</dbReference>
<evidence type="ECO:0000259" key="7">
    <source>
        <dbReference type="Pfam" id="PF07669"/>
    </source>
</evidence>
<gene>
    <name evidence="8" type="ORF">GCM10010964_38050</name>
</gene>
<name>A0A8J2ZEU2_9PROT</name>
<dbReference type="AlphaFoldDB" id="A0A8J2ZEU2"/>
<dbReference type="Pfam" id="PF07669">
    <property type="entry name" value="Eco57I"/>
    <property type="match status" value="1"/>
</dbReference>
<dbReference type="PRINTS" id="PR00507">
    <property type="entry name" value="N12N6MTFRASE"/>
</dbReference>
<protein>
    <recommendedName>
        <fullName evidence="2">site-specific DNA-methyltransferase (adenine-specific)</fullName>
        <ecNumber evidence="2">2.1.1.72</ecNumber>
    </recommendedName>
</protein>
<comment type="similarity">
    <text evidence="1">Belongs to the N(4)/N(6)-methyltransferase family.</text>
</comment>
<dbReference type="GO" id="GO:0032259">
    <property type="term" value="P:methylation"/>
    <property type="evidence" value="ECO:0007669"/>
    <property type="project" value="UniProtKB-KW"/>
</dbReference>
<dbReference type="SUPFAM" id="SSF53335">
    <property type="entry name" value="S-adenosyl-L-methionine-dependent methyltransferases"/>
    <property type="match status" value="1"/>
</dbReference>
<evidence type="ECO:0000256" key="3">
    <source>
        <dbReference type="ARBA" id="ARBA00022603"/>
    </source>
</evidence>
<dbReference type="EMBL" id="BMKS01000016">
    <property type="protein sequence ID" value="GGG47093.1"/>
    <property type="molecule type" value="Genomic_DNA"/>
</dbReference>